<dbReference type="Gene3D" id="3.40.50.12230">
    <property type="match status" value="1"/>
</dbReference>
<evidence type="ECO:0000313" key="7">
    <source>
        <dbReference type="EMBL" id="OBS29133.1"/>
    </source>
</evidence>
<accession>A0A1B8B8S4</accession>
<reference evidence="7 8" key="1">
    <citation type="submission" date="2016-06" db="EMBL/GenBank/DDBJ databases">
        <title>Living apart together: crosstalk between the core and supernumerary genomes in a fungal plant pathogen.</title>
        <authorList>
            <person name="Vanheule A."/>
            <person name="Audenaert K."/>
            <person name="Warris S."/>
            <person name="Van De Geest H."/>
            <person name="Schijlen E."/>
            <person name="Hofte M."/>
            <person name="De Saeger S."/>
            <person name="Haesaert G."/>
            <person name="Waalwijk C."/>
            <person name="Van Der Lee T."/>
        </authorList>
    </citation>
    <scope>NUCLEOTIDE SEQUENCE [LARGE SCALE GENOMIC DNA]</scope>
    <source>
        <strain evidence="7 8">2516</strain>
    </source>
</reference>
<organism evidence="7 8">
    <name type="scientific">Fusarium poae</name>
    <dbReference type="NCBI Taxonomy" id="36050"/>
    <lineage>
        <taxon>Eukaryota</taxon>
        <taxon>Fungi</taxon>
        <taxon>Dikarya</taxon>
        <taxon>Ascomycota</taxon>
        <taxon>Pezizomycotina</taxon>
        <taxon>Sordariomycetes</taxon>
        <taxon>Hypocreomycetidae</taxon>
        <taxon>Hypocreales</taxon>
        <taxon>Nectriaceae</taxon>
        <taxon>Fusarium</taxon>
    </lineage>
</organism>
<dbReference type="InterPro" id="IPR002376">
    <property type="entry name" value="Formyl_transf_N"/>
</dbReference>
<dbReference type="InterPro" id="IPR005793">
    <property type="entry name" value="Formyl_trans_C"/>
</dbReference>
<sequence>MMLSYFTKSRSFLGRKIPQWPRCYSQGTLRTSDPLRILFCGSDEFSCASLKAVHEEHSRNRGLIESLEVMALPPKRSGRGFSSLKQVPCKLLAEELGLKIHQQATFKGWDLPEGTNLVIAVSFGLFVPPRILGSAKYGGLNVHPSLLPDLRGPAPIHHAILRGDSHVGVSLQTLDDKSFDHGTVLSQTPHPGIPVPPDCTVQELTNLLAPVGAQMLVQGLRDGVYVPPHQNRGWKGEELDQGQLVHAPKISKADGHIGWSNWTADGIVRAIRVLGSVWTEGVSKKGEKKRLIFQDAETVSSDNVKIDGTTVRFICHGPDSFSTLVSDQGDGTCVISTSDDKLIRVKKVKVEGKPERPANVALKPYIQV</sequence>
<dbReference type="CDD" id="cd08646">
    <property type="entry name" value="FMT_core_Met-tRNA-FMT_N"/>
    <property type="match status" value="1"/>
</dbReference>
<feature type="domain" description="Formyl transferase N-terminal" evidence="5">
    <location>
        <begin position="36"/>
        <end position="218"/>
    </location>
</feature>
<gene>
    <name evidence="7" type="ORF">FPOA_03070</name>
</gene>
<dbReference type="GO" id="GO:0004479">
    <property type="term" value="F:methionyl-tRNA formyltransferase activity"/>
    <property type="evidence" value="ECO:0007669"/>
    <property type="project" value="UniProtKB-EC"/>
</dbReference>
<dbReference type="AlphaFoldDB" id="A0A1B8B8S4"/>
<evidence type="ECO:0000256" key="3">
    <source>
        <dbReference type="ARBA" id="ARBA00022679"/>
    </source>
</evidence>
<comment type="similarity">
    <text evidence="1">Belongs to the Fmt family.</text>
</comment>
<feature type="domain" description="Formyl transferase C-terminal" evidence="6">
    <location>
        <begin position="249"/>
        <end position="359"/>
    </location>
</feature>
<dbReference type="OMA" id="KEWWNGV"/>
<keyword evidence="8" id="KW-1185">Reference proteome</keyword>
<dbReference type="Pfam" id="PF02911">
    <property type="entry name" value="Formyl_trans_C"/>
    <property type="match status" value="1"/>
</dbReference>
<keyword evidence="4" id="KW-0648">Protein biosynthesis</keyword>
<evidence type="ECO:0000313" key="8">
    <source>
        <dbReference type="Proteomes" id="UP000091967"/>
    </source>
</evidence>
<evidence type="ECO:0000256" key="2">
    <source>
        <dbReference type="ARBA" id="ARBA00012261"/>
    </source>
</evidence>
<dbReference type="EMBL" id="LYXU01000001">
    <property type="protein sequence ID" value="OBS29133.1"/>
    <property type="molecule type" value="Genomic_DNA"/>
</dbReference>
<dbReference type="EC" id="2.1.2.9" evidence="2"/>
<dbReference type="SUPFAM" id="SSF53328">
    <property type="entry name" value="Formyltransferase"/>
    <property type="match status" value="1"/>
</dbReference>
<dbReference type="PANTHER" id="PTHR11138">
    <property type="entry name" value="METHIONYL-TRNA FORMYLTRANSFERASE"/>
    <property type="match status" value="1"/>
</dbReference>
<dbReference type="InterPro" id="IPR041711">
    <property type="entry name" value="Met-tRNA-FMT_N"/>
</dbReference>
<name>A0A1B8B8S4_FUSPO</name>
<dbReference type="GO" id="GO:0005739">
    <property type="term" value="C:mitochondrion"/>
    <property type="evidence" value="ECO:0007669"/>
    <property type="project" value="TreeGrafter"/>
</dbReference>
<dbReference type="InterPro" id="IPR036477">
    <property type="entry name" value="Formyl_transf_N_sf"/>
</dbReference>
<dbReference type="Proteomes" id="UP000091967">
    <property type="component" value="Unassembled WGS sequence"/>
</dbReference>
<evidence type="ECO:0000259" key="6">
    <source>
        <dbReference type="Pfam" id="PF02911"/>
    </source>
</evidence>
<evidence type="ECO:0000256" key="1">
    <source>
        <dbReference type="ARBA" id="ARBA00010699"/>
    </source>
</evidence>
<protein>
    <recommendedName>
        <fullName evidence="2">methionyl-tRNA formyltransferase</fullName>
        <ecNumber evidence="2">2.1.2.9</ecNumber>
    </recommendedName>
</protein>
<evidence type="ECO:0000256" key="4">
    <source>
        <dbReference type="ARBA" id="ARBA00022917"/>
    </source>
</evidence>
<proteinExistence type="inferred from homology"/>
<comment type="caution">
    <text evidence="7">The sequence shown here is derived from an EMBL/GenBank/DDBJ whole genome shotgun (WGS) entry which is preliminary data.</text>
</comment>
<dbReference type="Pfam" id="PF00551">
    <property type="entry name" value="Formyl_trans_N"/>
    <property type="match status" value="1"/>
</dbReference>
<dbReference type="STRING" id="36050.A0A1B8B8S4"/>
<dbReference type="PANTHER" id="PTHR11138:SF5">
    <property type="entry name" value="METHIONYL-TRNA FORMYLTRANSFERASE, MITOCHONDRIAL"/>
    <property type="match status" value="1"/>
</dbReference>
<keyword evidence="3" id="KW-0808">Transferase</keyword>
<evidence type="ECO:0000259" key="5">
    <source>
        <dbReference type="Pfam" id="PF00551"/>
    </source>
</evidence>